<organism evidence="2 3">
    <name type="scientific">Streptantibioticus parmotrematis</name>
    <dbReference type="NCBI Taxonomy" id="2873249"/>
    <lineage>
        <taxon>Bacteria</taxon>
        <taxon>Bacillati</taxon>
        <taxon>Actinomycetota</taxon>
        <taxon>Actinomycetes</taxon>
        <taxon>Kitasatosporales</taxon>
        <taxon>Streptomycetaceae</taxon>
        <taxon>Streptantibioticus</taxon>
    </lineage>
</organism>
<name>A0ABS7R031_9ACTN</name>
<evidence type="ECO:0000313" key="2">
    <source>
        <dbReference type="EMBL" id="MBY8888818.1"/>
    </source>
</evidence>
<reference evidence="2 3" key="1">
    <citation type="submission" date="2021-08" db="EMBL/GenBank/DDBJ databases">
        <title>Streptomyces sp. PTM05 isolated from lichen.</title>
        <authorList>
            <person name="Somphong A."/>
            <person name="Phongsopitanun W."/>
            <person name="Tanasupawat S."/>
        </authorList>
    </citation>
    <scope>NUCLEOTIDE SEQUENCE [LARGE SCALE GENOMIC DNA]</scope>
    <source>
        <strain evidence="2 3">Ptm05</strain>
    </source>
</reference>
<keyword evidence="1" id="KW-0732">Signal</keyword>
<protein>
    <submittedName>
        <fullName evidence="2">DUF3515 domain-containing protein</fullName>
    </submittedName>
</protein>
<comment type="caution">
    <text evidence="2">The sequence shown here is derived from an EMBL/GenBank/DDBJ whole genome shotgun (WGS) entry which is preliminary data.</text>
</comment>
<accession>A0ABS7R031</accession>
<proteinExistence type="predicted"/>
<gene>
    <name evidence="2" type="ORF">K7472_28810</name>
</gene>
<dbReference type="Pfam" id="PF12028">
    <property type="entry name" value="DUF3515"/>
    <property type="match status" value="1"/>
</dbReference>
<evidence type="ECO:0000256" key="1">
    <source>
        <dbReference type="SAM" id="SignalP"/>
    </source>
</evidence>
<dbReference type="Proteomes" id="UP001198565">
    <property type="component" value="Unassembled WGS sequence"/>
</dbReference>
<evidence type="ECO:0000313" key="3">
    <source>
        <dbReference type="Proteomes" id="UP001198565"/>
    </source>
</evidence>
<keyword evidence="3" id="KW-1185">Reference proteome</keyword>
<dbReference type="EMBL" id="JAINVZ010000029">
    <property type="protein sequence ID" value="MBY8888818.1"/>
    <property type="molecule type" value="Genomic_DNA"/>
</dbReference>
<feature type="signal peptide" evidence="1">
    <location>
        <begin position="1"/>
        <end position="23"/>
    </location>
</feature>
<sequence>MSAAACLLAAAACSSGGSPYAVAVPSPSPDVATLCRALHAALPAKVDGQSRHTTQPASDLTAAWGDPAIALRCGVPQPTVLTPGTPHYDPTADAAQIDGVDWLPQKQSDGSVRCTTTLRKAYVEVTIPEKYAGPYGDMSALTDLANAISRTVPTGV</sequence>
<dbReference type="InterPro" id="IPR021903">
    <property type="entry name" value="DUF3515"/>
</dbReference>
<feature type="chain" id="PRO_5045090037" evidence="1">
    <location>
        <begin position="24"/>
        <end position="156"/>
    </location>
</feature>